<accession>A0A9Q0JNL9</accession>
<feature type="repeat" description="ARM" evidence="5">
    <location>
        <begin position="109"/>
        <end position="152"/>
    </location>
</feature>
<dbReference type="PROSITE" id="PS50176">
    <property type="entry name" value="ARM_REPEAT"/>
    <property type="match status" value="6"/>
</dbReference>
<dbReference type="Gene3D" id="1.20.5.690">
    <property type="entry name" value="Importin-alpha, importin-beta-binding domain"/>
    <property type="match status" value="1"/>
</dbReference>
<evidence type="ECO:0000259" key="8">
    <source>
        <dbReference type="PROSITE" id="PS51214"/>
    </source>
</evidence>
<organism evidence="9 10">
    <name type="scientific">Turnera subulata</name>
    <dbReference type="NCBI Taxonomy" id="218843"/>
    <lineage>
        <taxon>Eukaryota</taxon>
        <taxon>Viridiplantae</taxon>
        <taxon>Streptophyta</taxon>
        <taxon>Embryophyta</taxon>
        <taxon>Tracheophyta</taxon>
        <taxon>Spermatophyta</taxon>
        <taxon>Magnoliopsida</taxon>
        <taxon>eudicotyledons</taxon>
        <taxon>Gunneridae</taxon>
        <taxon>Pentapetalae</taxon>
        <taxon>rosids</taxon>
        <taxon>fabids</taxon>
        <taxon>Malpighiales</taxon>
        <taxon>Passifloraceae</taxon>
        <taxon>Turnera</taxon>
    </lineage>
</organism>
<dbReference type="FunFam" id="1.25.10.10:FF:000009">
    <property type="entry name" value="Importin subunit alpha"/>
    <property type="match status" value="3"/>
</dbReference>
<dbReference type="SUPFAM" id="SSF48371">
    <property type="entry name" value="ARM repeat"/>
    <property type="match status" value="3"/>
</dbReference>
<keyword evidence="2 6" id="KW-0813">Transport</keyword>
<dbReference type="InterPro" id="IPR011989">
    <property type="entry name" value="ARM-like"/>
</dbReference>
<evidence type="ECO:0000256" key="4">
    <source>
        <dbReference type="ARBA" id="ARBA00022927"/>
    </source>
</evidence>
<dbReference type="Pfam" id="PF00514">
    <property type="entry name" value="Arm"/>
    <property type="match status" value="19"/>
</dbReference>
<dbReference type="InterPro" id="IPR032413">
    <property type="entry name" value="Arm_3"/>
</dbReference>
<feature type="repeat" description="ARM" evidence="5">
    <location>
        <begin position="1157"/>
        <end position="1200"/>
    </location>
</feature>
<evidence type="ECO:0000256" key="2">
    <source>
        <dbReference type="ARBA" id="ARBA00022448"/>
    </source>
</evidence>
<dbReference type="Proteomes" id="UP001141552">
    <property type="component" value="Unassembled WGS sequence"/>
</dbReference>
<evidence type="ECO:0000256" key="3">
    <source>
        <dbReference type="ARBA" id="ARBA00022737"/>
    </source>
</evidence>
<feature type="compositionally biased region" description="Basic and acidic residues" evidence="7">
    <location>
        <begin position="1064"/>
        <end position="1073"/>
    </location>
</feature>
<evidence type="ECO:0000256" key="5">
    <source>
        <dbReference type="PROSITE-ProRule" id="PRU00259"/>
    </source>
</evidence>
<dbReference type="InterPro" id="IPR000225">
    <property type="entry name" value="Armadillo"/>
</dbReference>
<dbReference type="OrthoDB" id="29145at2759"/>
<comment type="caution">
    <text evidence="9">The sequence shown here is derived from an EMBL/GenBank/DDBJ whole genome shotgun (WGS) entry which is preliminary data.</text>
</comment>
<dbReference type="GO" id="GO:0006606">
    <property type="term" value="P:protein import into nucleus"/>
    <property type="evidence" value="ECO:0007669"/>
    <property type="project" value="InterPro"/>
</dbReference>
<evidence type="ECO:0000313" key="10">
    <source>
        <dbReference type="Proteomes" id="UP001141552"/>
    </source>
</evidence>
<keyword evidence="4" id="KW-0653">Protein transport</keyword>
<feature type="region of interest" description="Disordered" evidence="7">
    <location>
        <begin position="531"/>
        <end position="562"/>
    </location>
</feature>
<reference evidence="9" key="2">
    <citation type="journal article" date="2023" name="Plants (Basel)">
        <title>Annotation of the Turnera subulata (Passifloraceae) Draft Genome Reveals the S-Locus Evolved after the Divergence of Turneroideae from Passifloroideae in a Stepwise Manner.</title>
        <authorList>
            <person name="Henning P.M."/>
            <person name="Roalson E.H."/>
            <person name="Mir W."/>
            <person name="McCubbin A.G."/>
            <person name="Shore J.S."/>
        </authorList>
    </citation>
    <scope>NUCLEOTIDE SEQUENCE</scope>
    <source>
        <strain evidence="9">F60SS</strain>
    </source>
</reference>
<feature type="domain" description="IBB" evidence="8">
    <location>
        <begin position="1037"/>
        <end position="1099"/>
    </location>
</feature>
<reference evidence="9" key="1">
    <citation type="submission" date="2022-02" db="EMBL/GenBank/DDBJ databases">
        <authorList>
            <person name="Henning P.M."/>
            <person name="McCubbin A.G."/>
            <person name="Shore J.S."/>
        </authorList>
    </citation>
    <scope>NUCLEOTIDE SEQUENCE</scope>
    <source>
        <strain evidence="9">F60SS</strain>
        <tissue evidence="9">Leaves</tissue>
    </source>
</reference>
<dbReference type="Gene3D" id="1.25.10.10">
    <property type="entry name" value="Leucine-rich Repeat Variant"/>
    <property type="match status" value="3"/>
</dbReference>
<feature type="repeat" description="ARM" evidence="5">
    <location>
        <begin position="1200"/>
        <end position="1243"/>
    </location>
</feature>
<dbReference type="Pfam" id="PF01749">
    <property type="entry name" value="IBB"/>
    <property type="match status" value="2"/>
</dbReference>
<dbReference type="FunFam" id="1.20.5.690:FF:000002">
    <property type="entry name" value="Importin subunit alpha"/>
    <property type="match status" value="1"/>
</dbReference>
<feature type="repeat" description="ARM" evidence="5">
    <location>
        <begin position="662"/>
        <end position="706"/>
    </location>
</feature>
<dbReference type="EMBL" id="JAKUCV010000910">
    <property type="protein sequence ID" value="KAJ4848413.1"/>
    <property type="molecule type" value="Genomic_DNA"/>
</dbReference>
<feature type="repeat" description="ARM" evidence="5">
    <location>
        <begin position="619"/>
        <end position="662"/>
    </location>
</feature>
<feature type="compositionally biased region" description="Basic and acidic residues" evidence="7">
    <location>
        <begin position="531"/>
        <end position="559"/>
    </location>
</feature>
<evidence type="ECO:0000256" key="6">
    <source>
        <dbReference type="PROSITE-ProRule" id="PRU00561"/>
    </source>
</evidence>
<feature type="compositionally biased region" description="Basic and acidic residues" evidence="7">
    <location>
        <begin position="1037"/>
        <end position="1054"/>
    </location>
</feature>
<feature type="region of interest" description="Disordered" evidence="7">
    <location>
        <begin position="1037"/>
        <end position="1073"/>
    </location>
</feature>
<comment type="similarity">
    <text evidence="1">Belongs to the importin alpha family.</text>
</comment>
<dbReference type="Pfam" id="PF16186">
    <property type="entry name" value="Arm_3"/>
    <property type="match status" value="3"/>
</dbReference>
<name>A0A9Q0JNL9_9ROSI</name>
<proteinExistence type="inferred from homology"/>
<keyword evidence="3" id="KW-0677">Repeat</keyword>
<dbReference type="InterPro" id="IPR002652">
    <property type="entry name" value="Importin-a_IBB"/>
</dbReference>
<feature type="repeat" description="ARM" evidence="5">
    <location>
        <begin position="1285"/>
        <end position="1327"/>
    </location>
</feature>
<dbReference type="PANTHER" id="PTHR23316">
    <property type="entry name" value="IMPORTIN ALPHA"/>
    <property type="match status" value="1"/>
</dbReference>
<keyword evidence="10" id="KW-1185">Reference proteome</keyword>
<protein>
    <recommendedName>
        <fullName evidence="8">IBB domain-containing protein</fullName>
    </recommendedName>
</protein>
<evidence type="ECO:0000256" key="7">
    <source>
        <dbReference type="SAM" id="MobiDB-lite"/>
    </source>
</evidence>
<dbReference type="GO" id="GO:0005634">
    <property type="term" value="C:nucleus"/>
    <property type="evidence" value="ECO:0007669"/>
    <property type="project" value="UniProtKB-ARBA"/>
</dbReference>
<dbReference type="GO" id="GO:0061608">
    <property type="term" value="F:nuclear import signal receptor activity"/>
    <property type="evidence" value="ECO:0007669"/>
    <property type="project" value="InterPro"/>
</dbReference>
<dbReference type="SMART" id="SM00185">
    <property type="entry name" value="ARM"/>
    <property type="match status" value="25"/>
</dbReference>
<dbReference type="InterPro" id="IPR016024">
    <property type="entry name" value="ARM-type_fold"/>
</dbReference>
<evidence type="ECO:0000256" key="1">
    <source>
        <dbReference type="ARBA" id="ARBA00010394"/>
    </source>
</evidence>
<gene>
    <name evidence="9" type="ORF">Tsubulata_032785</name>
</gene>
<dbReference type="InterPro" id="IPR036975">
    <property type="entry name" value="Importin-a_IBB_sf"/>
</dbReference>
<dbReference type="PROSITE" id="PS51214">
    <property type="entry name" value="IBB"/>
    <property type="match status" value="1"/>
</dbReference>
<sequence>MVGLSDGLLRLRNPWPELAEKARSCRVEDKVVEMNKVDNFSQNKCGEPEPPLLQQHPLSVSKTQPEGLSLHVHNLWSPDRKTQLESAAHIRRLTCGTTPQKIDEVIKSGVVPRFVQFLTMHYHPDLQYEAAWLLTNLTSGTHEQCKVVVEYGALAVFVKLLNSYPSYNLRELVVWALANVAGDTIEYRDLVLRHGALTPLLSLVKEDTSRSLLLRTVTWALINLCRGTPPPPFELVRPTLPVLELLLHSSSDREVLENVCLVISRLCKLGTNEKIQAVIEAGVCQQLVALLKKPSVPVLLPALNAIGHIVSGDDIHTQCVIDHGALACFPCLLTHHKKAIRKEICWIISNITAGNKEKIQAVIEAGLIGPLLDILRNAEFEVKTEAAWAISNATFGATEQIKYLVSQGCIKPLCDLLSCSDPMTVMACLRGLENILKVGEAGKCSSSGNSEYLYNPYGQMIVDEDGLDKIENLVNHDNKEIYEMAARILDAYWWPEGEDEYWWPEGEDDWQPQGLRRRNRRKLAAVVDGEEKVEIRKSKDDNGLQKKRNKPEPRRRTQEKPVISVPKLKPEELSPHVDGVWSDHSVKQLNATRNIRKLVACSGNPQAACQAIEEVVQSGVVPRFVQFLTRDDFPELQKEAVWALINIAYGSSEHCKVVVDLGALPILVKLLESSSSNDGLRDDVAWALANIAGDTAEFRDLVLSSGALPLLLSLVKEDTNLPMLRTVTWALSNLCTGTPPPSFELVRPILPVMQRLLHSSPDQEVVESACWALSCLSLGTNDKIQAVIEAGVCQQLVALLRDPSVPALLPALRTIGNIVSGDDIQTQCVIDHGAHACFPSLLTHDRKGIKRQVCWTISNITAGNKEQIQAVIEAGLVGPLLDLLGKAEFNVKREAAWAISNATAGCIKPLCDLLGCSEPRMITVCLEGLENILKVGKAEKYSGNSEEDVNPYAQMVVDCEGLDKIENLLNHDNEDIYEQAARTLDAYWPEQEDGWKRDDVKYMVRRQSFNFSALALGFLIRSLQAKIEKSIIIMAQRPEKPDDNKPEKKADGRRSNYKSTVGAEEGRRRREDSMVEIRRNQREESLQKKRRAVLDQEQALPPDSAVVTPVELGRFSPIVRALWSDDSNYQLAAATKFREIVSERVHTPQIEEVIQSGVVPRLVQFLMRDDSPSLQLEVAWTLTNIASGTSEQTRVVIDHGAVPIFVELIRSSRDANVVEQAVWALGNVAGDSTECRDLVLRSGALLPLLSLFNEHATLKLLRTSTWALSNFLRGKPHPPFELVKLALPVLERLLHSTDEEILADACGALSHLSDGENEAIEAVVEAGVCQRLVELLLHPSPSVIVPALRAVGNIVTGDDNIIDRGALPYLLSLLSHNRGRNIKAEVCFIISNIAAGNIKQIQAVIEAGLIGALLNLFQHAEFGVKKEIAWTISNAVSGGTSEQVKYLVSQGCIKPLCELLACSNPTAVAACLGGLENILKVGEAERMNSGYVNLYAQLIEEAGGLDKIESLQNHKNNEIYEKAVKIIETYWQEDEDNTILLHDKMGQFRTRVADVICYRLLGLVKALCICFSWV</sequence>
<evidence type="ECO:0000313" key="9">
    <source>
        <dbReference type="EMBL" id="KAJ4848413.1"/>
    </source>
</evidence>